<name>A0A835IKF0_9MAGN</name>
<comment type="caution">
    <text evidence="7">The sequence shown here is derived from an EMBL/GenBank/DDBJ whole genome shotgun (WGS) entry which is preliminary data.</text>
</comment>
<dbReference type="Gene3D" id="3.40.50.300">
    <property type="entry name" value="P-loop containing nucleotide triphosphate hydrolases"/>
    <property type="match status" value="1"/>
</dbReference>
<keyword evidence="8" id="KW-1185">Reference proteome</keyword>
<evidence type="ECO:0000256" key="1">
    <source>
        <dbReference type="ARBA" id="ARBA00008531"/>
    </source>
</evidence>
<dbReference type="GO" id="GO:0005525">
    <property type="term" value="F:GTP binding"/>
    <property type="evidence" value="ECO:0007669"/>
    <property type="project" value="UniProtKB-KW"/>
</dbReference>
<evidence type="ECO:0000256" key="3">
    <source>
        <dbReference type="ARBA" id="ARBA00023134"/>
    </source>
</evidence>
<keyword evidence="3" id="KW-0342">GTP-binding</keyword>
<dbReference type="GO" id="GO:0006614">
    <property type="term" value="P:SRP-dependent cotranslational protein targeting to membrane"/>
    <property type="evidence" value="ECO:0007669"/>
    <property type="project" value="InterPro"/>
</dbReference>
<dbReference type="Pfam" id="PF00448">
    <property type="entry name" value="SRP54"/>
    <property type="match status" value="1"/>
</dbReference>
<dbReference type="InterPro" id="IPR000897">
    <property type="entry name" value="SRP54_GTPase_dom"/>
</dbReference>
<dbReference type="AlphaFoldDB" id="A0A835IKF0"/>
<comment type="similarity">
    <text evidence="1">Belongs to the GTP-binding SRP family.</text>
</comment>
<proteinExistence type="inferred from homology"/>
<dbReference type="GO" id="GO:0003924">
    <property type="term" value="F:GTPase activity"/>
    <property type="evidence" value="ECO:0007669"/>
    <property type="project" value="TreeGrafter"/>
</dbReference>
<dbReference type="PANTHER" id="PTHR43134:SF1">
    <property type="entry name" value="SIGNAL RECOGNITION PARTICLE RECEPTOR SUBUNIT ALPHA"/>
    <property type="match status" value="1"/>
</dbReference>
<dbReference type="OrthoDB" id="1727884at2759"/>
<dbReference type="GO" id="GO:0005789">
    <property type="term" value="C:endoplasmic reticulum membrane"/>
    <property type="evidence" value="ECO:0007669"/>
    <property type="project" value="TreeGrafter"/>
</dbReference>
<dbReference type="EMBL" id="JADFTS010000002">
    <property type="protein sequence ID" value="KAF9620600.1"/>
    <property type="molecule type" value="Genomic_DNA"/>
</dbReference>
<evidence type="ECO:0000256" key="5">
    <source>
        <dbReference type="ARBA" id="ARBA00029433"/>
    </source>
</evidence>
<evidence type="ECO:0000256" key="2">
    <source>
        <dbReference type="ARBA" id="ARBA00022741"/>
    </source>
</evidence>
<protein>
    <recommendedName>
        <fullName evidence="6">SRP54-type proteins GTP-binding domain-containing protein</fullName>
    </recommendedName>
</protein>
<gene>
    <name evidence="7" type="ORF">IFM89_013626</name>
</gene>
<evidence type="ECO:0000313" key="7">
    <source>
        <dbReference type="EMBL" id="KAF9620600.1"/>
    </source>
</evidence>
<evidence type="ECO:0000313" key="8">
    <source>
        <dbReference type="Proteomes" id="UP000631114"/>
    </source>
</evidence>
<dbReference type="SUPFAM" id="SSF52540">
    <property type="entry name" value="P-loop containing nucleoside triphosphate hydrolases"/>
    <property type="match status" value="1"/>
</dbReference>
<comment type="subcellular location">
    <subcellularLocation>
        <location evidence="5">Endomembrane system</location>
        <topology evidence="5">Peripheral membrane protein</topology>
        <orientation evidence="5">Cytoplasmic side</orientation>
    </subcellularLocation>
</comment>
<reference evidence="7 8" key="1">
    <citation type="submission" date="2020-10" db="EMBL/GenBank/DDBJ databases">
        <title>The Coptis chinensis genome and diversification of protoberbering-type alkaloids.</title>
        <authorList>
            <person name="Wang B."/>
            <person name="Shu S."/>
            <person name="Song C."/>
            <person name="Liu Y."/>
        </authorList>
    </citation>
    <scope>NUCLEOTIDE SEQUENCE [LARGE SCALE GENOMIC DNA]</scope>
    <source>
        <strain evidence="7">HL-2020</strain>
        <tissue evidence="7">Leaf</tissue>
    </source>
</reference>
<keyword evidence="2" id="KW-0547">Nucleotide-binding</keyword>
<dbReference type="InterPro" id="IPR027417">
    <property type="entry name" value="P-loop_NTPase"/>
</dbReference>
<accession>A0A835IKF0</accession>
<keyword evidence="4" id="KW-0472">Membrane</keyword>
<feature type="domain" description="SRP54-type proteins GTP-binding" evidence="6">
    <location>
        <begin position="45"/>
        <end position="111"/>
    </location>
</feature>
<dbReference type="GO" id="GO:0005047">
    <property type="term" value="F:signal recognition particle binding"/>
    <property type="evidence" value="ECO:0007669"/>
    <property type="project" value="TreeGrafter"/>
</dbReference>
<dbReference type="PANTHER" id="PTHR43134">
    <property type="entry name" value="SIGNAL RECOGNITION PARTICLE RECEPTOR SUBUNIT ALPHA"/>
    <property type="match status" value="1"/>
</dbReference>
<organism evidence="7 8">
    <name type="scientific">Coptis chinensis</name>
    <dbReference type="NCBI Taxonomy" id="261450"/>
    <lineage>
        <taxon>Eukaryota</taxon>
        <taxon>Viridiplantae</taxon>
        <taxon>Streptophyta</taxon>
        <taxon>Embryophyta</taxon>
        <taxon>Tracheophyta</taxon>
        <taxon>Spermatophyta</taxon>
        <taxon>Magnoliopsida</taxon>
        <taxon>Ranunculales</taxon>
        <taxon>Ranunculaceae</taxon>
        <taxon>Coptidoideae</taxon>
        <taxon>Coptis</taxon>
    </lineage>
</organism>
<evidence type="ECO:0000259" key="6">
    <source>
        <dbReference type="Pfam" id="PF00448"/>
    </source>
</evidence>
<sequence length="112" mass="12780">MDLLGDDWVQIHRRTVQQHANHYKRNHMLLFLLVSMELESPPILQSVMMAVCDTFRSGAVKQLRTHARRLQIPIFEKGYEKDPICCSKGSHPEATRIGSDVVIVDTAGHMQV</sequence>
<dbReference type="Proteomes" id="UP000631114">
    <property type="component" value="Unassembled WGS sequence"/>
</dbReference>
<evidence type="ECO:0000256" key="4">
    <source>
        <dbReference type="ARBA" id="ARBA00023136"/>
    </source>
</evidence>